<dbReference type="Pfam" id="PF13551">
    <property type="entry name" value="HTH_29"/>
    <property type="match status" value="1"/>
</dbReference>
<protein>
    <submittedName>
        <fullName evidence="3">Transposase</fullName>
    </submittedName>
</protein>
<dbReference type="GO" id="GO:0015074">
    <property type="term" value="P:DNA integration"/>
    <property type="evidence" value="ECO:0007669"/>
    <property type="project" value="InterPro"/>
</dbReference>
<dbReference type="SUPFAM" id="SSF53098">
    <property type="entry name" value="Ribonuclease H-like"/>
    <property type="match status" value="1"/>
</dbReference>
<feature type="compositionally biased region" description="Basic residues" evidence="1">
    <location>
        <begin position="411"/>
        <end position="427"/>
    </location>
</feature>
<evidence type="ECO:0000256" key="1">
    <source>
        <dbReference type="SAM" id="MobiDB-lite"/>
    </source>
</evidence>
<dbReference type="InterPro" id="IPR036397">
    <property type="entry name" value="RNaseH_sf"/>
</dbReference>
<evidence type="ECO:0000313" key="3">
    <source>
        <dbReference type="EMBL" id="KRS10686.1"/>
    </source>
</evidence>
<dbReference type="PATRIC" id="fig|1641875.4.peg.2558"/>
<sequence>MGWILMSERELNRVEVLSQVSQGQMTATTAANVLGLSRRQVHRLLKKFQAEGPSAIRHRARGRISNNRIDPAVREFAVTLVRENYIDFGPTFAAEKLHEDHGLKVSRETLRKWMQDAGIWLSRKQRRTFHQPRLHRECYGELIQIDGSDHHWFEDRGPVCTLLVFIDDATSTLMHLEFVTSESTFSYFGALETYLHEHGRPVAFYSDKHTVFRVAQQGAKSGHGMTQFGRALNELNIEILCANSSQAKGRVECANRTLQDRLVKELRLAGISDMEAANAFLPTFMERYNANFAKTPRCPDNLHRPLNTGPDRLVDVLCWRDERYVGNQLAFSYDRRRIILAENEVTRGLPGRYVDSYEFPDGRLEFRWKGVSLPYSVFDKDQRVTHAAITENKRLGAVLEFIKEEQDKAPPKKRRAGKQRSRYKPNGRRNDGWNSLAARRAKEASKASQGCDI</sequence>
<reference evidence="3 4" key="1">
    <citation type="submission" date="2015-04" db="EMBL/GenBank/DDBJ databases">
        <title>The draft genome sequence of Roseovarius sp.R12b.</title>
        <authorList>
            <person name="Li G."/>
            <person name="Lai Q."/>
            <person name="Shao Z."/>
            <person name="Yan P."/>
        </authorList>
    </citation>
    <scope>NUCLEOTIDE SEQUENCE [LARGE SCALE GENOMIC DNA]</scope>
    <source>
        <strain evidence="3 4">R12B</strain>
    </source>
</reference>
<dbReference type="PANTHER" id="PTHR35004:SF7">
    <property type="entry name" value="INTEGRASE PROTEIN"/>
    <property type="match status" value="1"/>
</dbReference>
<keyword evidence="4" id="KW-1185">Reference proteome</keyword>
<accession>A0A0T5NPU6</accession>
<proteinExistence type="predicted"/>
<comment type="caution">
    <text evidence="3">The sequence shown here is derived from an EMBL/GenBank/DDBJ whole genome shotgun (WGS) entry which is preliminary data.</text>
</comment>
<dbReference type="AlphaFoldDB" id="A0A0T5NPU6"/>
<feature type="domain" description="Integrase catalytic" evidence="2">
    <location>
        <begin position="128"/>
        <end position="318"/>
    </location>
</feature>
<organism evidence="3 4">
    <name type="scientific">Roseovarius atlanticus</name>
    <dbReference type="NCBI Taxonomy" id="1641875"/>
    <lineage>
        <taxon>Bacteria</taxon>
        <taxon>Pseudomonadati</taxon>
        <taxon>Pseudomonadota</taxon>
        <taxon>Alphaproteobacteria</taxon>
        <taxon>Rhodobacterales</taxon>
        <taxon>Roseobacteraceae</taxon>
        <taxon>Roseovarius</taxon>
    </lineage>
</organism>
<dbReference type="EMBL" id="LAXJ01000028">
    <property type="protein sequence ID" value="KRS10686.1"/>
    <property type="molecule type" value="Genomic_DNA"/>
</dbReference>
<dbReference type="GO" id="GO:0003676">
    <property type="term" value="F:nucleic acid binding"/>
    <property type="evidence" value="ECO:0007669"/>
    <property type="project" value="InterPro"/>
</dbReference>
<dbReference type="Proteomes" id="UP000051295">
    <property type="component" value="Unassembled WGS sequence"/>
</dbReference>
<dbReference type="SUPFAM" id="SSF46689">
    <property type="entry name" value="Homeodomain-like"/>
    <property type="match status" value="1"/>
</dbReference>
<evidence type="ECO:0000259" key="2">
    <source>
        <dbReference type="PROSITE" id="PS50994"/>
    </source>
</evidence>
<gene>
    <name evidence="3" type="ORF">XM53_20040</name>
</gene>
<dbReference type="InterPro" id="IPR009057">
    <property type="entry name" value="Homeodomain-like_sf"/>
</dbReference>
<dbReference type="NCBIfam" id="NF033594">
    <property type="entry name" value="transpos_ISNCY_2"/>
    <property type="match status" value="1"/>
</dbReference>
<dbReference type="OrthoDB" id="7319221at2"/>
<evidence type="ECO:0000313" key="4">
    <source>
        <dbReference type="Proteomes" id="UP000051295"/>
    </source>
</evidence>
<dbReference type="InterPro" id="IPR047797">
    <property type="entry name" value="ISNCY_transpos"/>
</dbReference>
<feature type="region of interest" description="Disordered" evidence="1">
    <location>
        <begin position="406"/>
        <end position="453"/>
    </location>
</feature>
<name>A0A0T5NPU6_9RHOB</name>
<dbReference type="RefSeq" id="WP_057796640.1">
    <property type="nucleotide sequence ID" value="NZ_LAXJ01000028.1"/>
</dbReference>
<dbReference type="InterPro" id="IPR001584">
    <property type="entry name" value="Integrase_cat-core"/>
</dbReference>
<dbReference type="PROSITE" id="PS50994">
    <property type="entry name" value="INTEGRASE"/>
    <property type="match status" value="1"/>
</dbReference>
<dbReference type="Gene3D" id="3.30.420.10">
    <property type="entry name" value="Ribonuclease H-like superfamily/Ribonuclease H"/>
    <property type="match status" value="1"/>
</dbReference>
<dbReference type="PANTHER" id="PTHR35004">
    <property type="entry name" value="TRANSPOSASE RV3428C-RELATED"/>
    <property type="match status" value="1"/>
</dbReference>
<dbReference type="InterPro" id="IPR012337">
    <property type="entry name" value="RNaseH-like_sf"/>
</dbReference>